<evidence type="ECO:0000313" key="1">
    <source>
        <dbReference type="EMBL" id="SHF89154.1"/>
    </source>
</evidence>
<dbReference type="EMBL" id="FQVN01000005">
    <property type="protein sequence ID" value="SHF89154.1"/>
    <property type="molecule type" value="Genomic_DNA"/>
</dbReference>
<evidence type="ECO:0000313" key="2">
    <source>
        <dbReference type="Proteomes" id="UP000184501"/>
    </source>
</evidence>
<proteinExistence type="predicted"/>
<keyword evidence="2" id="KW-1185">Reference proteome</keyword>
<dbReference type="AlphaFoldDB" id="A0A1M5FC90"/>
<reference evidence="1 2" key="1">
    <citation type="submission" date="2016-11" db="EMBL/GenBank/DDBJ databases">
        <authorList>
            <person name="Jaros S."/>
            <person name="Januszkiewicz K."/>
            <person name="Wedrychowicz H."/>
        </authorList>
    </citation>
    <scope>NUCLEOTIDE SEQUENCE [LARGE SCALE GENOMIC DNA]</scope>
    <source>
        <strain evidence="1 2">DSM 44523</strain>
    </source>
</reference>
<dbReference type="RefSeq" id="WP_159447750.1">
    <property type="nucleotide sequence ID" value="NZ_FQVN01000005.1"/>
</dbReference>
<gene>
    <name evidence="1" type="ORF">SAMN05444320_105371</name>
</gene>
<protein>
    <submittedName>
        <fullName evidence="1">Uncharacterized protein</fullName>
    </submittedName>
</protein>
<dbReference type="Proteomes" id="UP000184501">
    <property type="component" value="Unassembled WGS sequence"/>
</dbReference>
<accession>A0A1M5FC90</accession>
<sequence length="47" mass="5103">MAEKVFRLRVGVSADGPGTVDFEPVGMFYELSVLDARGNTLDEIWGG</sequence>
<organism evidence="1 2">
    <name type="scientific">Streptoalloteichus hindustanus</name>
    <dbReference type="NCBI Taxonomy" id="2017"/>
    <lineage>
        <taxon>Bacteria</taxon>
        <taxon>Bacillati</taxon>
        <taxon>Actinomycetota</taxon>
        <taxon>Actinomycetes</taxon>
        <taxon>Pseudonocardiales</taxon>
        <taxon>Pseudonocardiaceae</taxon>
        <taxon>Streptoalloteichus</taxon>
    </lineage>
</organism>
<name>A0A1M5FC90_STRHI</name>